<evidence type="ECO:0000313" key="4">
    <source>
        <dbReference type="Proteomes" id="UP001185331"/>
    </source>
</evidence>
<dbReference type="Gene3D" id="3.40.50.300">
    <property type="entry name" value="P-loop containing nucleotide triphosphate hydrolases"/>
    <property type="match status" value="1"/>
</dbReference>
<dbReference type="PROSITE" id="PS00662">
    <property type="entry name" value="T2SP_E"/>
    <property type="match status" value="1"/>
</dbReference>
<organism evidence="3 4">
    <name type="scientific">Deinococcus soli</name>
    <name type="common">ex Cha et al. 2016</name>
    <dbReference type="NCBI Taxonomy" id="1309411"/>
    <lineage>
        <taxon>Bacteria</taxon>
        <taxon>Thermotogati</taxon>
        <taxon>Deinococcota</taxon>
        <taxon>Deinococci</taxon>
        <taxon>Deinococcales</taxon>
        <taxon>Deinococcaceae</taxon>
        <taxon>Deinococcus</taxon>
    </lineage>
</organism>
<feature type="domain" description="Bacterial type II secretion system protein E" evidence="2">
    <location>
        <begin position="208"/>
        <end position="222"/>
    </location>
</feature>
<proteinExistence type="inferred from homology"/>
<dbReference type="RefSeq" id="WP_309855013.1">
    <property type="nucleotide sequence ID" value="NZ_JAVDQJ010000005.1"/>
</dbReference>
<dbReference type="SUPFAM" id="SSF52540">
    <property type="entry name" value="P-loop containing nucleoside triphosphate hydrolases"/>
    <property type="match status" value="1"/>
</dbReference>
<sequence>MIDTSKLPAESDFTPEMDMVTLLETAFQSGVSDVLLTANTPPMFKIHGRVIPYAAEELSPHTIRDLVYQIMNDQQKKQFETEHELDFSAPTPSCRFRVNLAIQRGSIMAVMRTIPTDIRPFHELGLPPVMAQVASKKRGLILVTGPTGSGKSTTLAAMIDHINDTRPCHIVTIEDPIEFFHYNKKAVINQREVGNDTHSFAKALKSILRQAPDVILVGEMRDRETIEAALTAAETGHLVMGTLHTNGAPETVSRIIDVFDEGKHSQVRSQLASNLVCVMSQQLVPTSNNRGRTMTYEIMVATNAIKAMIRDGKTQNLANAIQTGSAEGMVSMDVMLSKLYKDGKITYEDGLERAVDPKEYARRSGKDEK</sequence>
<reference evidence="3" key="1">
    <citation type="submission" date="2023-07" db="EMBL/GenBank/DDBJ databases">
        <title>Sorghum-associated microbial communities from plants grown in Nebraska, USA.</title>
        <authorList>
            <person name="Schachtman D."/>
        </authorList>
    </citation>
    <scope>NUCLEOTIDE SEQUENCE</scope>
    <source>
        <strain evidence="3">BE330</strain>
    </source>
</reference>
<dbReference type="PANTHER" id="PTHR30486:SF16">
    <property type="entry name" value="TWITCHING MOTILITY PROTEIN PILT"/>
    <property type="match status" value="1"/>
</dbReference>
<dbReference type="InterPro" id="IPR050921">
    <property type="entry name" value="T4SS_GSP_E_ATPase"/>
</dbReference>
<accession>A0AAE3XE76</accession>
<dbReference type="Pfam" id="PF00437">
    <property type="entry name" value="T2SSE"/>
    <property type="match status" value="1"/>
</dbReference>
<evidence type="ECO:0000256" key="1">
    <source>
        <dbReference type="ARBA" id="ARBA00006611"/>
    </source>
</evidence>
<protein>
    <submittedName>
        <fullName evidence="3">Twitching motility protein PilT</fullName>
    </submittedName>
</protein>
<dbReference type="InterPro" id="IPR001482">
    <property type="entry name" value="T2SS/T4SS_dom"/>
</dbReference>
<comment type="similarity">
    <text evidence="1">Belongs to the GSP E family.</text>
</comment>
<dbReference type="CDD" id="cd01131">
    <property type="entry name" value="PilT"/>
    <property type="match status" value="1"/>
</dbReference>
<dbReference type="InterPro" id="IPR006321">
    <property type="entry name" value="PilT/PilU"/>
</dbReference>
<dbReference type="SMART" id="SM00382">
    <property type="entry name" value="AAA"/>
    <property type="match status" value="1"/>
</dbReference>
<dbReference type="GO" id="GO:0016887">
    <property type="term" value="F:ATP hydrolysis activity"/>
    <property type="evidence" value="ECO:0007669"/>
    <property type="project" value="InterPro"/>
</dbReference>
<dbReference type="Proteomes" id="UP001185331">
    <property type="component" value="Unassembled WGS sequence"/>
</dbReference>
<evidence type="ECO:0000313" key="3">
    <source>
        <dbReference type="EMBL" id="MDR6218485.1"/>
    </source>
</evidence>
<evidence type="ECO:0000259" key="2">
    <source>
        <dbReference type="PROSITE" id="PS00662"/>
    </source>
</evidence>
<comment type="caution">
    <text evidence="3">The sequence shown here is derived from an EMBL/GenBank/DDBJ whole genome shotgun (WGS) entry which is preliminary data.</text>
</comment>
<dbReference type="Gene3D" id="3.30.450.90">
    <property type="match status" value="1"/>
</dbReference>
<dbReference type="AlphaFoldDB" id="A0AAE3XE76"/>
<dbReference type="InterPro" id="IPR027417">
    <property type="entry name" value="P-loop_NTPase"/>
</dbReference>
<dbReference type="InterPro" id="IPR003593">
    <property type="entry name" value="AAA+_ATPase"/>
</dbReference>
<gene>
    <name evidence="3" type="ORF">J2Y00_002048</name>
</gene>
<dbReference type="NCBIfam" id="TIGR01420">
    <property type="entry name" value="pilT_fam"/>
    <property type="match status" value="1"/>
</dbReference>
<dbReference type="GO" id="GO:0005524">
    <property type="term" value="F:ATP binding"/>
    <property type="evidence" value="ECO:0007669"/>
    <property type="project" value="InterPro"/>
</dbReference>
<dbReference type="EMBL" id="JAVDQK010000004">
    <property type="protein sequence ID" value="MDR6218485.1"/>
    <property type="molecule type" value="Genomic_DNA"/>
</dbReference>
<dbReference type="PANTHER" id="PTHR30486">
    <property type="entry name" value="TWITCHING MOTILITY PROTEIN PILT"/>
    <property type="match status" value="1"/>
</dbReference>
<name>A0AAE3XE76_9DEIO</name>